<dbReference type="EMBL" id="VVXH01000004">
    <property type="protein sequence ID" value="KAA2379522.1"/>
    <property type="molecule type" value="Genomic_DNA"/>
</dbReference>
<evidence type="ECO:0000313" key="2">
    <source>
        <dbReference type="EMBL" id="KAA2379522.1"/>
    </source>
</evidence>
<sequence>MERIVEFPTDRTVISTENNGFAGDERDETLIDENLVETEIPLADRIPGAVRETEEGDRPIYDEEGYRNDPGGE</sequence>
<dbReference type="EMBL" id="JANGBQ010000006">
    <property type="protein sequence ID" value="MCQ5082371.1"/>
    <property type="molecule type" value="Genomic_DNA"/>
</dbReference>
<reference evidence="4" key="2">
    <citation type="submission" date="2022-06" db="EMBL/GenBank/DDBJ databases">
        <title>Isolation of gut microbiota from human fecal samples.</title>
        <authorList>
            <person name="Pamer E.G."/>
            <person name="Barat B."/>
            <person name="Waligurski E."/>
            <person name="Medina S."/>
            <person name="Paddock L."/>
            <person name="Mostad J."/>
        </authorList>
    </citation>
    <scope>NUCLEOTIDE SEQUENCE</scope>
    <source>
        <strain evidence="4">DFI.6.22</strain>
    </source>
</reference>
<dbReference type="Proteomes" id="UP000322940">
    <property type="component" value="Unassembled WGS sequence"/>
</dbReference>
<proteinExistence type="predicted"/>
<evidence type="ECO:0000313" key="5">
    <source>
        <dbReference type="Proteomes" id="UP000322940"/>
    </source>
</evidence>
<dbReference type="AlphaFoldDB" id="A0A5B3H1W7"/>
<dbReference type="Proteomes" id="UP000323119">
    <property type="component" value="Unassembled WGS sequence"/>
</dbReference>
<comment type="caution">
    <text evidence="2">The sequence shown here is derived from an EMBL/GenBank/DDBJ whole genome shotgun (WGS) entry which is preliminary data.</text>
</comment>
<gene>
    <name evidence="3" type="ORF">F2S36_06315</name>
    <name evidence="2" type="ORF">F2Y10_04960</name>
    <name evidence="4" type="ORF">NE651_05645</name>
</gene>
<dbReference type="RefSeq" id="WP_018696602.1">
    <property type="nucleotide sequence ID" value="NZ_AP025562.1"/>
</dbReference>
<dbReference type="Proteomes" id="UP001205035">
    <property type="component" value="Unassembled WGS sequence"/>
</dbReference>
<evidence type="ECO:0000313" key="4">
    <source>
        <dbReference type="EMBL" id="MCQ5082371.1"/>
    </source>
</evidence>
<evidence type="ECO:0000313" key="3">
    <source>
        <dbReference type="EMBL" id="KAA2562563.1"/>
    </source>
</evidence>
<dbReference type="EMBL" id="VVUY01000004">
    <property type="protein sequence ID" value="KAA2562563.1"/>
    <property type="molecule type" value="Genomic_DNA"/>
</dbReference>
<accession>A0A5B3H1W7</accession>
<reference evidence="5 6" key="1">
    <citation type="journal article" date="2019" name="Nat. Med.">
        <title>A library of human gut bacterial isolates paired with longitudinal multiomics data enables mechanistic microbiome research.</title>
        <authorList>
            <person name="Poyet M."/>
            <person name="Groussin M."/>
            <person name="Gibbons S.M."/>
            <person name="Avila-Pacheco J."/>
            <person name="Jiang X."/>
            <person name="Kearney S.M."/>
            <person name="Perrotta A.R."/>
            <person name="Berdy B."/>
            <person name="Zhao S."/>
            <person name="Lieberman T.D."/>
            <person name="Swanson P.K."/>
            <person name="Smith M."/>
            <person name="Roesemann S."/>
            <person name="Alexander J.E."/>
            <person name="Rich S.A."/>
            <person name="Livny J."/>
            <person name="Vlamakis H."/>
            <person name="Clish C."/>
            <person name="Bullock K."/>
            <person name="Deik A."/>
            <person name="Scott J."/>
            <person name="Pierce K.A."/>
            <person name="Xavier R.J."/>
            <person name="Alm E.J."/>
        </authorList>
    </citation>
    <scope>NUCLEOTIDE SEQUENCE [LARGE SCALE GENOMIC DNA]</scope>
    <source>
        <strain evidence="3 6">BIOML-A204</strain>
        <strain evidence="2 5">BIOML-A266</strain>
    </source>
</reference>
<evidence type="ECO:0000256" key="1">
    <source>
        <dbReference type="SAM" id="MobiDB-lite"/>
    </source>
</evidence>
<organism evidence="2 5">
    <name type="scientific">Alistipes onderdonkii</name>
    <dbReference type="NCBI Taxonomy" id="328813"/>
    <lineage>
        <taxon>Bacteria</taxon>
        <taxon>Pseudomonadati</taxon>
        <taxon>Bacteroidota</taxon>
        <taxon>Bacteroidia</taxon>
        <taxon>Bacteroidales</taxon>
        <taxon>Rikenellaceae</taxon>
        <taxon>Alistipes</taxon>
    </lineage>
</organism>
<protein>
    <submittedName>
        <fullName evidence="2">Uncharacterized protein</fullName>
    </submittedName>
</protein>
<evidence type="ECO:0000313" key="6">
    <source>
        <dbReference type="Proteomes" id="UP000323119"/>
    </source>
</evidence>
<feature type="compositionally biased region" description="Basic and acidic residues" evidence="1">
    <location>
        <begin position="51"/>
        <end position="67"/>
    </location>
</feature>
<feature type="region of interest" description="Disordered" evidence="1">
    <location>
        <begin position="50"/>
        <end position="73"/>
    </location>
</feature>
<name>A0A5B3H1W7_9BACT</name>
<dbReference type="GeneID" id="59807515"/>